<proteinExistence type="predicted"/>
<dbReference type="PANTHER" id="PTHR46082">
    <property type="entry name" value="ATP/GTP-BINDING PROTEIN-RELATED"/>
    <property type="match status" value="1"/>
</dbReference>
<dbReference type="EMBL" id="AMGV01000075">
    <property type="protein sequence ID" value="KEF50824.1"/>
    <property type="molecule type" value="Genomic_DNA"/>
</dbReference>
<comment type="caution">
    <text evidence="1">The sequence shown here is derived from an EMBL/GenBank/DDBJ whole genome shotgun (WGS) entry which is preliminary data.</text>
</comment>
<keyword evidence="2" id="KW-1185">Reference proteome</keyword>
<protein>
    <recommendedName>
        <fullName evidence="3">Nucleoside phosphorylase domain-containing protein</fullName>
    </recommendedName>
</protein>
<dbReference type="GO" id="GO:0003824">
    <property type="term" value="F:catalytic activity"/>
    <property type="evidence" value="ECO:0007669"/>
    <property type="project" value="InterPro"/>
</dbReference>
<dbReference type="HOGENOM" id="CLU_799333_0_0_1"/>
<dbReference type="OrthoDB" id="1577640at2759"/>
<dbReference type="AlphaFoldDB" id="A0A072NSK6"/>
<dbReference type="InterPro" id="IPR035994">
    <property type="entry name" value="Nucleoside_phosphorylase_sf"/>
</dbReference>
<reference evidence="1 2" key="1">
    <citation type="submission" date="2013-03" db="EMBL/GenBank/DDBJ databases">
        <title>The Genome Sequence of Exophiala aquamarina CBS 119918.</title>
        <authorList>
            <consortium name="The Broad Institute Genomics Platform"/>
            <person name="Cuomo C."/>
            <person name="de Hoog S."/>
            <person name="Gorbushina A."/>
            <person name="Walker B."/>
            <person name="Young S.K."/>
            <person name="Zeng Q."/>
            <person name="Gargeya S."/>
            <person name="Fitzgerald M."/>
            <person name="Haas B."/>
            <person name="Abouelleil A."/>
            <person name="Allen A.W."/>
            <person name="Alvarado L."/>
            <person name="Arachchi H.M."/>
            <person name="Berlin A.M."/>
            <person name="Chapman S.B."/>
            <person name="Gainer-Dewar J."/>
            <person name="Goldberg J."/>
            <person name="Griggs A."/>
            <person name="Gujja S."/>
            <person name="Hansen M."/>
            <person name="Howarth C."/>
            <person name="Imamovic A."/>
            <person name="Ireland A."/>
            <person name="Larimer J."/>
            <person name="McCowan C."/>
            <person name="Murphy C."/>
            <person name="Pearson M."/>
            <person name="Poon T.W."/>
            <person name="Priest M."/>
            <person name="Roberts A."/>
            <person name="Saif S."/>
            <person name="Shea T."/>
            <person name="Sisk P."/>
            <person name="Sykes S."/>
            <person name="Wortman J."/>
            <person name="Nusbaum C."/>
            <person name="Birren B."/>
        </authorList>
    </citation>
    <scope>NUCLEOTIDE SEQUENCE [LARGE SCALE GENOMIC DNA]</scope>
    <source>
        <strain evidence="1 2">CBS 119918</strain>
    </source>
</reference>
<dbReference type="Proteomes" id="UP000027920">
    <property type="component" value="Unassembled WGS sequence"/>
</dbReference>
<accession>A0A072NSK6</accession>
<sequence length="347" mass="38237">MSRIPKFGCICANSNYLACISALLDGTRTHVLGYWVYRVGQNWLAVDTTSDNPDTTNTSYCARKLTNAFKSIELIIALGEGAGAPCDTCDVRLGDVVIASTVIPLNFDFEFPRQSDIQLVTLLRSSTTVNEISSLLQRMALTYPRMKEVYSFPGFQHDHLIREGAEVERTVRQHPEHPVVHFGSIAYARAGKVGAKQRDKLGRDLDVICFGTQAIQSVNTSWLLIQGISNYADHVNGEGWARYASATPAAYVVHLLRGLADEWQESLRSTLRRRFGVVGAATSALRGPLPVRCRAPQSASETTSEYFVFVPTPDASESDFHELILGSEEQLSTQDDELLGDGDLETC</sequence>
<dbReference type="PANTHER" id="PTHR46082:SF11">
    <property type="entry name" value="AAA+ ATPASE DOMAIN-CONTAINING PROTEIN-RELATED"/>
    <property type="match status" value="1"/>
</dbReference>
<dbReference type="VEuPathDB" id="FungiDB:A1O9_13123"/>
<evidence type="ECO:0000313" key="1">
    <source>
        <dbReference type="EMBL" id="KEF50824.1"/>
    </source>
</evidence>
<dbReference type="RefSeq" id="XP_013253414.1">
    <property type="nucleotide sequence ID" value="XM_013397960.1"/>
</dbReference>
<dbReference type="InterPro" id="IPR053137">
    <property type="entry name" value="NLR-like"/>
</dbReference>
<dbReference type="SUPFAM" id="SSF53167">
    <property type="entry name" value="Purine and uridine phosphorylases"/>
    <property type="match status" value="1"/>
</dbReference>
<evidence type="ECO:0008006" key="3">
    <source>
        <dbReference type="Google" id="ProtNLM"/>
    </source>
</evidence>
<evidence type="ECO:0000313" key="2">
    <source>
        <dbReference type="Proteomes" id="UP000027920"/>
    </source>
</evidence>
<name>A0A072NSK6_9EURO</name>
<dbReference type="Gene3D" id="3.40.50.1580">
    <property type="entry name" value="Nucleoside phosphorylase domain"/>
    <property type="match status" value="1"/>
</dbReference>
<dbReference type="STRING" id="1182545.A0A072NSK6"/>
<gene>
    <name evidence="1" type="ORF">A1O9_13123</name>
</gene>
<dbReference type="GeneID" id="25288014"/>
<organism evidence="1 2">
    <name type="scientific">Exophiala aquamarina CBS 119918</name>
    <dbReference type="NCBI Taxonomy" id="1182545"/>
    <lineage>
        <taxon>Eukaryota</taxon>
        <taxon>Fungi</taxon>
        <taxon>Dikarya</taxon>
        <taxon>Ascomycota</taxon>
        <taxon>Pezizomycotina</taxon>
        <taxon>Eurotiomycetes</taxon>
        <taxon>Chaetothyriomycetidae</taxon>
        <taxon>Chaetothyriales</taxon>
        <taxon>Herpotrichiellaceae</taxon>
        <taxon>Exophiala</taxon>
    </lineage>
</organism>
<dbReference type="GO" id="GO:0009116">
    <property type="term" value="P:nucleoside metabolic process"/>
    <property type="evidence" value="ECO:0007669"/>
    <property type="project" value="InterPro"/>
</dbReference>